<reference evidence="2 3" key="1">
    <citation type="submission" date="2024-09" db="EMBL/GenBank/DDBJ databases">
        <title>A chromosome-level genome assembly of Gray's grenadier anchovy, Coilia grayii.</title>
        <authorList>
            <person name="Fu Z."/>
        </authorList>
    </citation>
    <scope>NUCLEOTIDE SEQUENCE [LARGE SCALE GENOMIC DNA]</scope>
    <source>
        <strain evidence="2">G4</strain>
        <tissue evidence="2">Muscle</tissue>
    </source>
</reference>
<accession>A0ABD1J7N7</accession>
<evidence type="ECO:0000313" key="3">
    <source>
        <dbReference type="Proteomes" id="UP001591681"/>
    </source>
</evidence>
<feature type="region of interest" description="Disordered" evidence="1">
    <location>
        <begin position="436"/>
        <end position="531"/>
    </location>
</feature>
<feature type="compositionally biased region" description="Basic and acidic residues" evidence="1">
    <location>
        <begin position="604"/>
        <end position="616"/>
    </location>
</feature>
<dbReference type="InterPro" id="IPR008160">
    <property type="entry name" value="Collagen"/>
</dbReference>
<dbReference type="Gene3D" id="2.60.120.200">
    <property type="match status" value="1"/>
</dbReference>
<proteinExistence type="predicted"/>
<organism evidence="2 3">
    <name type="scientific">Coilia grayii</name>
    <name type="common">Gray's grenadier anchovy</name>
    <dbReference type="NCBI Taxonomy" id="363190"/>
    <lineage>
        <taxon>Eukaryota</taxon>
        <taxon>Metazoa</taxon>
        <taxon>Chordata</taxon>
        <taxon>Craniata</taxon>
        <taxon>Vertebrata</taxon>
        <taxon>Euteleostomi</taxon>
        <taxon>Actinopterygii</taxon>
        <taxon>Neopterygii</taxon>
        <taxon>Teleostei</taxon>
        <taxon>Clupei</taxon>
        <taxon>Clupeiformes</taxon>
        <taxon>Clupeoidei</taxon>
        <taxon>Engraulidae</taxon>
        <taxon>Coilinae</taxon>
        <taxon>Coilia</taxon>
    </lineage>
</organism>
<keyword evidence="3" id="KW-1185">Reference proteome</keyword>
<dbReference type="InterPro" id="IPR013320">
    <property type="entry name" value="ConA-like_dom_sf"/>
</dbReference>
<dbReference type="InterPro" id="IPR050149">
    <property type="entry name" value="Collagen_superfamily"/>
</dbReference>
<dbReference type="Pfam" id="PF01391">
    <property type="entry name" value="Collagen"/>
    <property type="match status" value="3"/>
</dbReference>
<feature type="compositionally biased region" description="Low complexity" evidence="1">
    <location>
        <begin position="491"/>
        <end position="508"/>
    </location>
</feature>
<feature type="compositionally biased region" description="Pro residues" evidence="1">
    <location>
        <begin position="651"/>
        <end position="665"/>
    </location>
</feature>
<dbReference type="AlphaFoldDB" id="A0ABD1J7N7"/>
<evidence type="ECO:0000256" key="1">
    <source>
        <dbReference type="SAM" id="MobiDB-lite"/>
    </source>
</evidence>
<feature type="region of interest" description="Disordered" evidence="1">
    <location>
        <begin position="550"/>
        <end position="678"/>
    </location>
</feature>
<name>A0ABD1J7N7_9TELE</name>
<dbReference type="SUPFAM" id="SSF49899">
    <property type="entry name" value="Concanavalin A-like lectins/glucanases"/>
    <property type="match status" value="1"/>
</dbReference>
<gene>
    <name evidence="2" type="ORF">ACEWY4_020983</name>
</gene>
<protein>
    <submittedName>
        <fullName evidence="2">Uncharacterized protein</fullName>
    </submittedName>
</protein>
<feature type="compositionally biased region" description="Low complexity" evidence="1">
    <location>
        <begin position="577"/>
        <end position="592"/>
    </location>
</feature>
<dbReference type="Proteomes" id="UP001591681">
    <property type="component" value="Unassembled WGS sequence"/>
</dbReference>
<dbReference type="EMBL" id="JBHFQA010000018">
    <property type="protein sequence ID" value="KAL2083210.1"/>
    <property type="molecule type" value="Genomic_DNA"/>
</dbReference>
<dbReference type="PANTHER" id="PTHR24023:SF1109">
    <property type="entry name" value="COLLAGEN ALPHA-4(IV) CHAIN-LIKE"/>
    <property type="match status" value="1"/>
</dbReference>
<dbReference type="PANTHER" id="PTHR24023">
    <property type="entry name" value="COLLAGEN ALPHA"/>
    <property type="match status" value="1"/>
</dbReference>
<feature type="compositionally biased region" description="Pro residues" evidence="1">
    <location>
        <begin position="565"/>
        <end position="575"/>
    </location>
</feature>
<evidence type="ECO:0000313" key="2">
    <source>
        <dbReference type="EMBL" id="KAL2083210.1"/>
    </source>
</evidence>
<sequence>MLDLNGNQQLAVGLNGELMSLEFVYTAIGNRRQTVEFPNLPLLFNSQWHKLFLVVKKGSVTLMVDCIIVDTKDMPLRNTVNLDGFTHIGKLKDQPAIAVPFELQSMLIHCDIARAQIEACSNLPAQASLGRFVRGSGNPTNSRKRSFFAFLSSRRDHGLRNGLSRAALGAVVWDISNLLRSKMGAPLVHQVLLECLELMASLVPMEMGVNQALRDYLGYLELMESLANLDLVAWLDHQDQEAFLVKWAKLDLLEPWVCEGPRDPGDLLDQEELLVHWVARWNWERRETRERPEMSDPRAQRELEDLTESRVPRVCRVPQVTKAREELWEREDQGESRVFRAQEASLVFQARRVIPACLVLMAVRVSLVCQVQREALANLALPVRSAFRDFLVYQVLQDPREWVERREVQGMQVSLEQWALQAERAIEESRDLMDQLENQGPKGDLGLPGLPGPPGLPGLKGDRGEPGEPGPKGEQVGNPGEPGNRGAEGARGQPGIQGPSGSPGPRGMQGDRGATGPRGSQGPAGKEPSDQQIRQVCMRVMQEQLAQLAASLRRPESGAAGLPGRPGPPGPPGPPGDSGFPGQAGTRGLPGLKGPPGGPGRKGSKGEMGDRGDRGPTVRGPKGVPGPPGLPGEPGKPGYGRDGRDGARGPPGLPGQPGVPGPPGSAGPNGYCDPSACNLPAQSAVLDTNMKGPNGN</sequence>
<comment type="caution">
    <text evidence="2">The sequence shown here is derived from an EMBL/GenBank/DDBJ whole genome shotgun (WGS) entry which is preliminary data.</text>
</comment>